<evidence type="ECO:0000313" key="1">
    <source>
        <dbReference type="EMBL" id="BCX29447.1"/>
    </source>
</evidence>
<dbReference type="Pfam" id="PF20458">
    <property type="entry name" value="DUF6711"/>
    <property type="match status" value="1"/>
</dbReference>
<organism evidence="2 4">
    <name type="scientific">Latilactobacillus curvatus</name>
    <name type="common">Lactobacillus curvatus</name>
    <dbReference type="NCBI Taxonomy" id="28038"/>
    <lineage>
        <taxon>Bacteria</taxon>
        <taxon>Bacillati</taxon>
        <taxon>Bacillota</taxon>
        <taxon>Bacilli</taxon>
        <taxon>Lactobacillales</taxon>
        <taxon>Lactobacillaceae</taxon>
        <taxon>Latilactobacillus</taxon>
    </lineage>
</organism>
<protein>
    <recommendedName>
        <fullName evidence="5">Prophage protein</fullName>
    </recommendedName>
</protein>
<geneLocation type="plasmid" evidence="2 4">
    <name>p1_CACC879</name>
</geneLocation>
<evidence type="ECO:0000313" key="3">
    <source>
        <dbReference type="Proteomes" id="UP000825100"/>
    </source>
</evidence>
<dbReference type="Proteomes" id="UP001215533">
    <property type="component" value="Plasmid p1_CACC879"/>
</dbReference>
<reference evidence="1 3" key="1">
    <citation type="submission" date="2021-05" db="EMBL/GenBank/DDBJ databases">
        <title>Complete Genome Sequence of Latilactobacillus sp. Strain WDN19, a High D-Aspartate-producing Lactic Acid Bacterium Isolated from a Japanese Pickle.</title>
        <authorList>
            <person name="Kajitani K."/>
            <person name="Takahashi S."/>
        </authorList>
    </citation>
    <scope>NUCLEOTIDE SEQUENCE [LARGE SCALE GENOMIC DNA]</scope>
    <source>
        <strain evidence="1 3">WDN19</strain>
    </source>
</reference>
<keyword evidence="3" id="KW-1185">Reference proteome</keyword>
<dbReference type="RefSeq" id="WP_061827104.1">
    <property type="nucleotide sequence ID" value="NZ_AP024685.1"/>
</dbReference>
<dbReference type="EMBL" id="CP117684">
    <property type="protein sequence ID" value="WDC92813.1"/>
    <property type="molecule type" value="Genomic_DNA"/>
</dbReference>
<sequence>MSYLKIGGTAVKAPQSFQVAIQDIDGNTTRNAKGNMNRDRVAVKRKLQVSWGPCSMAESAAILQAVSPVFVSVTYPDPQDGKIATRTFYVGDRTAPTYSWNAQFSRIEWKGLSFDFVEK</sequence>
<evidence type="ECO:0000313" key="2">
    <source>
        <dbReference type="EMBL" id="WDC92813.1"/>
    </source>
</evidence>
<dbReference type="Proteomes" id="UP000825100">
    <property type="component" value="Chromosome"/>
</dbReference>
<proteinExistence type="predicted"/>
<name>A0A1B2A6G9_LATCU</name>
<evidence type="ECO:0000313" key="4">
    <source>
        <dbReference type="Proteomes" id="UP001215533"/>
    </source>
</evidence>
<gene>
    <name evidence="1" type="ORF">LTWDN19_00140</name>
    <name evidence="2" type="ORF">PSR33_09645</name>
</gene>
<dbReference type="InterPro" id="IPR046557">
    <property type="entry name" value="DUF6711"/>
</dbReference>
<dbReference type="EMBL" id="AP024685">
    <property type="protein sequence ID" value="BCX29447.1"/>
    <property type="molecule type" value="Genomic_DNA"/>
</dbReference>
<keyword evidence="2" id="KW-0614">Plasmid</keyword>
<reference evidence="2" key="2">
    <citation type="submission" date="2023-02" db="EMBL/GenBank/DDBJ databases">
        <title>Complete genome sequence of Lactobacillus curvatus CACC879 isolated from Pig feces.</title>
        <authorList>
            <person name="Park S."/>
            <person name="Park M.A."/>
            <person name="Kim D.-H."/>
            <person name="Kim Y."/>
        </authorList>
    </citation>
    <scope>NUCLEOTIDE SEQUENCE</scope>
    <source>
        <strain evidence="2">Curvatus</strain>
        <plasmid evidence="2">p1_CACC879</plasmid>
    </source>
</reference>
<dbReference type="OrthoDB" id="1767129at2"/>
<dbReference type="AlphaFoldDB" id="A0A1B2A6G9"/>
<accession>A0A1B2A6G9</accession>
<evidence type="ECO:0008006" key="5">
    <source>
        <dbReference type="Google" id="ProtNLM"/>
    </source>
</evidence>